<feature type="domain" description="Transposase putative helix-turn-helix" evidence="1">
    <location>
        <begin position="4"/>
        <end position="36"/>
    </location>
</feature>
<comment type="caution">
    <text evidence="2">The sequence shown here is derived from an EMBL/GenBank/DDBJ whole genome shotgun (WGS) entry which is preliminary data.</text>
</comment>
<feature type="non-terminal residue" evidence="2">
    <location>
        <position position="132"/>
    </location>
</feature>
<proteinExistence type="predicted"/>
<sequence length="132" mass="15871">MKILKIKLYPKGKQKELLRQFLGNTRFVWNKLVEMKIYGFVKGCKKITELKEKYEFLQLSPSHTLQQMARKLNQAYKNYKKGYTDKPSLKRKKNFDGILIFPKHFQILNKKIKIPKLGWIKFKDKISSKEKF</sequence>
<accession>A0A7C0Y3I6</accession>
<evidence type="ECO:0000313" key="2">
    <source>
        <dbReference type="EMBL" id="HDD43421.1"/>
    </source>
</evidence>
<gene>
    <name evidence="2" type="ORF">ENG63_00965</name>
</gene>
<dbReference type="InterPro" id="IPR021027">
    <property type="entry name" value="Transposase_put_HTH"/>
</dbReference>
<protein>
    <recommendedName>
        <fullName evidence="1">Transposase putative helix-turn-helix domain-containing protein</fullName>
    </recommendedName>
</protein>
<dbReference type="EMBL" id="DRBS01000038">
    <property type="protein sequence ID" value="HDD43421.1"/>
    <property type="molecule type" value="Genomic_DNA"/>
</dbReference>
<reference evidence="2" key="1">
    <citation type="journal article" date="2020" name="mSystems">
        <title>Genome- and Community-Level Interaction Insights into Carbon Utilization and Element Cycling Functions of Hydrothermarchaeota in Hydrothermal Sediment.</title>
        <authorList>
            <person name="Zhou Z."/>
            <person name="Liu Y."/>
            <person name="Xu W."/>
            <person name="Pan J."/>
            <person name="Luo Z.H."/>
            <person name="Li M."/>
        </authorList>
    </citation>
    <scope>NUCLEOTIDE SEQUENCE [LARGE SCALE GENOMIC DNA]</scope>
    <source>
        <strain evidence="2">HyVt-233</strain>
    </source>
</reference>
<organism evidence="2">
    <name type="scientific">Desulfofervidus auxilii</name>
    <dbReference type="NCBI Taxonomy" id="1621989"/>
    <lineage>
        <taxon>Bacteria</taxon>
        <taxon>Pseudomonadati</taxon>
        <taxon>Thermodesulfobacteriota</taxon>
        <taxon>Candidatus Desulfofervidia</taxon>
        <taxon>Candidatus Desulfofervidales</taxon>
        <taxon>Candidatus Desulfofervidaceae</taxon>
        <taxon>Candidatus Desulfofervidus</taxon>
    </lineage>
</organism>
<evidence type="ECO:0000259" key="1">
    <source>
        <dbReference type="Pfam" id="PF12323"/>
    </source>
</evidence>
<dbReference type="AlphaFoldDB" id="A0A7C0Y3I6"/>
<dbReference type="Pfam" id="PF12323">
    <property type="entry name" value="HTH_OrfB_IS605"/>
    <property type="match status" value="1"/>
</dbReference>
<name>A0A7C0Y3I6_DESA2</name>
<dbReference type="Proteomes" id="UP000886289">
    <property type="component" value="Unassembled WGS sequence"/>
</dbReference>